<dbReference type="InterPro" id="IPR006665">
    <property type="entry name" value="OmpA-like"/>
</dbReference>
<name>A0A553BPF0_9FLAO</name>
<gene>
    <name evidence="7" type="ORF">FNW11_08140</name>
    <name evidence="6" type="ORF">FNW12_09295</name>
</gene>
<evidence type="ECO:0000313" key="9">
    <source>
        <dbReference type="Proteomes" id="UP000318669"/>
    </source>
</evidence>
<protein>
    <submittedName>
        <fullName evidence="7">OmpA family protein</fullName>
    </submittedName>
</protein>
<evidence type="ECO:0000256" key="2">
    <source>
        <dbReference type="ARBA" id="ARBA00023136"/>
    </source>
</evidence>
<dbReference type="GO" id="GO:0009279">
    <property type="term" value="C:cell outer membrane"/>
    <property type="evidence" value="ECO:0007669"/>
    <property type="project" value="UniProtKB-SubCell"/>
</dbReference>
<comment type="caution">
    <text evidence="7">The sequence shown here is derived from an EMBL/GenBank/DDBJ whole genome shotgun (WGS) entry which is preliminary data.</text>
</comment>
<sequence length="75" mass="8328">MKLVTEGHADSNGSDAFNLELSQKHTECVKKYLMEKDIVGSRLTAIGFGESKPIASNKTALGRAKNRRVELKMNY</sequence>
<comment type="subcellular location">
    <subcellularLocation>
        <location evidence="1">Cell outer membrane</location>
    </subcellularLocation>
</comment>
<evidence type="ECO:0000313" key="8">
    <source>
        <dbReference type="Proteomes" id="UP000318528"/>
    </source>
</evidence>
<dbReference type="PANTHER" id="PTHR30329:SF21">
    <property type="entry name" value="LIPOPROTEIN YIAD-RELATED"/>
    <property type="match status" value="1"/>
</dbReference>
<evidence type="ECO:0000256" key="3">
    <source>
        <dbReference type="ARBA" id="ARBA00023237"/>
    </source>
</evidence>
<accession>A0A553BPF0</accession>
<proteinExistence type="predicted"/>
<dbReference type="InterPro" id="IPR006664">
    <property type="entry name" value="OMP_bac"/>
</dbReference>
<dbReference type="PRINTS" id="PR01021">
    <property type="entry name" value="OMPADOMAIN"/>
</dbReference>
<keyword evidence="3" id="KW-0998">Cell outer membrane</keyword>
<dbReference type="Proteomes" id="UP000318669">
    <property type="component" value="Unassembled WGS sequence"/>
</dbReference>
<dbReference type="Proteomes" id="UP000318528">
    <property type="component" value="Unassembled WGS sequence"/>
</dbReference>
<organism evidence="7 9">
    <name type="scientific">Flavobacterium gawalongense</name>
    <dbReference type="NCBI Taxonomy" id="2594432"/>
    <lineage>
        <taxon>Bacteria</taxon>
        <taxon>Pseudomonadati</taxon>
        <taxon>Bacteroidota</taxon>
        <taxon>Flavobacteriia</taxon>
        <taxon>Flavobacteriales</taxon>
        <taxon>Flavobacteriaceae</taxon>
        <taxon>Flavobacterium</taxon>
    </lineage>
</organism>
<dbReference type="InterPro" id="IPR050330">
    <property type="entry name" value="Bact_OuterMem_StrucFunc"/>
</dbReference>
<evidence type="ECO:0000256" key="4">
    <source>
        <dbReference type="PROSITE-ProRule" id="PRU00473"/>
    </source>
</evidence>
<dbReference type="SUPFAM" id="SSF103088">
    <property type="entry name" value="OmpA-like"/>
    <property type="match status" value="1"/>
</dbReference>
<keyword evidence="2 4" id="KW-0472">Membrane</keyword>
<feature type="domain" description="OmpA-like" evidence="5">
    <location>
        <begin position="1"/>
        <end position="75"/>
    </location>
</feature>
<dbReference type="CDD" id="cd07185">
    <property type="entry name" value="OmpA_C-like"/>
    <property type="match status" value="1"/>
</dbReference>
<dbReference type="PRINTS" id="PR01023">
    <property type="entry name" value="NAFLGMOTY"/>
</dbReference>
<evidence type="ECO:0000313" key="6">
    <source>
        <dbReference type="EMBL" id="TRX06129.1"/>
    </source>
</evidence>
<dbReference type="AlphaFoldDB" id="A0A553BPF0"/>
<dbReference type="InterPro" id="IPR036737">
    <property type="entry name" value="OmpA-like_sf"/>
</dbReference>
<reference evidence="8 9" key="1">
    <citation type="submission" date="2019-07" db="EMBL/GenBank/DDBJ databases">
        <title>Novel species of Flavobacterium.</title>
        <authorList>
            <person name="Liu Q."/>
            <person name="Xin Y.-H."/>
        </authorList>
    </citation>
    <scope>NUCLEOTIDE SEQUENCE [LARGE SCALE GENOMIC DNA]</scope>
    <source>
        <strain evidence="6 8">GSP39</strain>
        <strain evidence="7 9">GSR22</strain>
    </source>
</reference>
<dbReference type="PROSITE" id="PS51123">
    <property type="entry name" value="OMPA_2"/>
    <property type="match status" value="1"/>
</dbReference>
<evidence type="ECO:0000259" key="5">
    <source>
        <dbReference type="PROSITE" id="PS51123"/>
    </source>
</evidence>
<dbReference type="EMBL" id="VJZL01000011">
    <property type="protein sequence ID" value="TRX10116.1"/>
    <property type="molecule type" value="Genomic_DNA"/>
</dbReference>
<keyword evidence="8" id="KW-1185">Reference proteome</keyword>
<dbReference type="EMBL" id="VJZN01000013">
    <property type="protein sequence ID" value="TRX06129.1"/>
    <property type="molecule type" value="Genomic_DNA"/>
</dbReference>
<dbReference type="PANTHER" id="PTHR30329">
    <property type="entry name" value="STATOR ELEMENT OF FLAGELLAR MOTOR COMPLEX"/>
    <property type="match status" value="1"/>
</dbReference>
<evidence type="ECO:0000313" key="7">
    <source>
        <dbReference type="EMBL" id="TRX10116.1"/>
    </source>
</evidence>
<evidence type="ECO:0000256" key="1">
    <source>
        <dbReference type="ARBA" id="ARBA00004442"/>
    </source>
</evidence>
<dbReference type="OrthoDB" id="9805336at2"/>
<dbReference type="RefSeq" id="WP_143387361.1">
    <property type="nucleotide sequence ID" value="NZ_VJZL01000011.1"/>
</dbReference>
<dbReference type="Pfam" id="PF00691">
    <property type="entry name" value="OmpA"/>
    <property type="match status" value="1"/>
</dbReference>
<dbReference type="Gene3D" id="3.30.1330.60">
    <property type="entry name" value="OmpA-like domain"/>
    <property type="match status" value="1"/>
</dbReference>